<accession>A0A926D0N3</accession>
<evidence type="ECO:0000313" key="6">
    <source>
        <dbReference type="EMBL" id="MBC8529246.1"/>
    </source>
</evidence>
<dbReference type="GO" id="GO:0009231">
    <property type="term" value="P:riboflavin biosynthetic process"/>
    <property type="evidence" value="ECO:0007669"/>
    <property type="project" value="TreeGrafter"/>
</dbReference>
<sequence length="266" mass="29267">MRTVRYELMRPEEVLARKAEKSVVYLPIGPVEWHGLALPFGTDPLWAQEVARQAARVGGGVVMPTLFLGTERERSPADLHNMGFEDTDQYVVGMDFPGLAVKSMYAREEVFSLVVREQLRMMVALGYKLIVLVNGHGATNQGAVLERLAREFTGETESTVMAIFPLSPEDMADLAMGHATLGETAGQLYLHPDSVDLTRLPPKGQPLEMKAHGMADGEAFAGRPNADFTVQYGDPREATAAQGEALFNRAVDYLVAQVEEKYRGIE</sequence>
<dbReference type="EMBL" id="JACRSO010000002">
    <property type="protein sequence ID" value="MBC8529246.1"/>
    <property type="molecule type" value="Genomic_DNA"/>
</dbReference>
<dbReference type="GO" id="GO:0016811">
    <property type="term" value="F:hydrolase activity, acting on carbon-nitrogen (but not peptide) bonds, in linear amides"/>
    <property type="evidence" value="ECO:0007669"/>
    <property type="project" value="TreeGrafter"/>
</dbReference>
<dbReference type="AlphaFoldDB" id="A0A926D0N3"/>
<keyword evidence="7" id="KW-1185">Reference proteome</keyword>
<dbReference type="GO" id="GO:0046872">
    <property type="term" value="F:metal ion binding"/>
    <property type="evidence" value="ECO:0007669"/>
    <property type="project" value="UniProtKB-KW"/>
</dbReference>
<dbReference type="Gene3D" id="3.40.50.10310">
    <property type="entry name" value="Creatininase"/>
    <property type="match status" value="1"/>
</dbReference>
<dbReference type="InterPro" id="IPR024087">
    <property type="entry name" value="Creatininase-like_sf"/>
</dbReference>
<evidence type="ECO:0000256" key="2">
    <source>
        <dbReference type="ARBA" id="ARBA00022723"/>
    </source>
</evidence>
<protein>
    <submittedName>
        <fullName evidence="6">Creatininase family protein</fullName>
    </submittedName>
</protein>
<gene>
    <name evidence="6" type="ORF">H8699_07375</name>
</gene>
<comment type="caution">
    <text evidence="6">The sequence shown here is derived from an EMBL/GenBank/DDBJ whole genome shotgun (WGS) entry which is preliminary data.</text>
</comment>
<organism evidence="6 7">
    <name type="scientific">Luoshenia tenuis</name>
    <dbReference type="NCBI Taxonomy" id="2763654"/>
    <lineage>
        <taxon>Bacteria</taxon>
        <taxon>Bacillati</taxon>
        <taxon>Bacillota</taxon>
        <taxon>Clostridia</taxon>
        <taxon>Christensenellales</taxon>
        <taxon>Christensenellaceae</taxon>
        <taxon>Luoshenia</taxon>
    </lineage>
</organism>
<evidence type="ECO:0000256" key="4">
    <source>
        <dbReference type="ARBA" id="ARBA00022833"/>
    </source>
</evidence>
<dbReference type="SUPFAM" id="SSF102215">
    <property type="entry name" value="Creatininase"/>
    <property type="match status" value="1"/>
</dbReference>
<proteinExistence type="inferred from homology"/>
<dbReference type="InterPro" id="IPR003785">
    <property type="entry name" value="Creatininase/forma_Hydrolase"/>
</dbReference>
<comment type="cofactor">
    <cofactor evidence="1">
        <name>Zn(2+)</name>
        <dbReference type="ChEBI" id="CHEBI:29105"/>
    </cofactor>
</comment>
<dbReference type="Proteomes" id="UP000654279">
    <property type="component" value="Unassembled WGS sequence"/>
</dbReference>
<keyword evidence="2" id="KW-0479">Metal-binding</keyword>
<evidence type="ECO:0000256" key="5">
    <source>
        <dbReference type="ARBA" id="ARBA00024029"/>
    </source>
</evidence>
<comment type="similarity">
    <text evidence="5">Belongs to the creatininase superfamily.</text>
</comment>
<keyword evidence="4" id="KW-0862">Zinc</keyword>
<dbReference type="Pfam" id="PF02633">
    <property type="entry name" value="Creatininase"/>
    <property type="match status" value="1"/>
</dbReference>
<dbReference type="PANTHER" id="PTHR35005">
    <property type="entry name" value="3-DEHYDRO-SCYLLO-INOSOSE HYDROLASE"/>
    <property type="match status" value="1"/>
</dbReference>
<dbReference type="RefSeq" id="WP_249285104.1">
    <property type="nucleotide sequence ID" value="NZ_JACRSO010000002.1"/>
</dbReference>
<dbReference type="PANTHER" id="PTHR35005:SF1">
    <property type="entry name" value="2-AMINO-5-FORMYLAMINO-6-RIBOSYLAMINOPYRIMIDIN-4(3H)-ONE 5'-MONOPHOSPHATE DEFORMYLASE"/>
    <property type="match status" value="1"/>
</dbReference>
<name>A0A926D0N3_9FIRM</name>
<evidence type="ECO:0000256" key="3">
    <source>
        <dbReference type="ARBA" id="ARBA00022801"/>
    </source>
</evidence>
<evidence type="ECO:0000256" key="1">
    <source>
        <dbReference type="ARBA" id="ARBA00001947"/>
    </source>
</evidence>
<evidence type="ECO:0000313" key="7">
    <source>
        <dbReference type="Proteomes" id="UP000654279"/>
    </source>
</evidence>
<keyword evidence="3" id="KW-0378">Hydrolase</keyword>
<reference evidence="6" key="1">
    <citation type="submission" date="2020-08" db="EMBL/GenBank/DDBJ databases">
        <title>Genome public.</title>
        <authorList>
            <person name="Liu C."/>
            <person name="Sun Q."/>
        </authorList>
    </citation>
    <scope>NUCLEOTIDE SEQUENCE</scope>
    <source>
        <strain evidence="6">NSJ-44</strain>
    </source>
</reference>